<keyword evidence="2" id="KW-1185">Reference proteome</keyword>
<protein>
    <submittedName>
        <fullName evidence="1">Uncharacterized protein</fullName>
    </submittedName>
</protein>
<accession>A0A543KM01</accession>
<proteinExistence type="predicted"/>
<comment type="caution">
    <text evidence="1">The sequence shown here is derived from an EMBL/GenBank/DDBJ whole genome shotgun (WGS) entry which is preliminary data.</text>
</comment>
<name>A0A543KM01_9MICO</name>
<dbReference type="EMBL" id="VFPU01000001">
    <property type="protein sequence ID" value="TQM96092.1"/>
    <property type="molecule type" value="Genomic_DNA"/>
</dbReference>
<sequence>MALQRDTGTGAIFPDLRGDGRMLRATWHQEWQVVVLSLWRDNVCVGTCRLAADEVPDLIAVLGRGLDQAYDAARDRVDRIDDLGRPPQAG</sequence>
<dbReference type="Proteomes" id="UP000315133">
    <property type="component" value="Unassembled WGS sequence"/>
</dbReference>
<evidence type="ECO:0000313" key="2">
    <source>
        <dbReference type="Proteomes" id="UP000315133"/>
    </source>
</evidence>
<evidence type="ECO:0000313" key="1">
    <source>
        <dbReference type="EMBL" id="TQM96092.1"/>
    </source>
</evidence>
<reference evidence="1 2" key="1">
    <citation type="submission" date="2019-06" db="EMBL/GenBank/DDBJ databases">
        <title>Sequencing the genomes of 1000 actinobacteria strains.</title>
        <authorList>
            <person name="Klenk H.-P."/>
        </authorList>
    </citation>
    <scope>NUCLEOTIDE SEQUENCE [LARGE SCALE GENOMIC DNA]</scope>
    <source>
        <strain evidence="1 2">DSM 12362</strain>
    </source>
</reference>
<dbReference type="AlphaFoldDB" id="A0A543KM01"/>
<dbReference type="RefSeq" id="WP_141817756.1">
    <property type="nucleotide sequence ID" value="NZ_VFPU01000001.1"/>
</dbReference>
<organism evidence="1 2">
    <name type="scientific">Ornithinimicrobium humiphilum</name>
    <dbReference type="NCBI Taxonomy" id="125288"/>
    <lineage>
        <taxon>Bacteria</taxon>
        <taxon>Bacillati</taxon>
        <taxon>Actinomycetota</taxon>
        <taxon>Actinomycetes</taxon>
        <taxon>Micrococcales</taxon>
        <taxon>Ornithinimicrobiaceae</taxon>
        <taxon>Ornithinimicrobium</taxon>
    </lineage>
</organism>
<dbReference type="OrthoDB" id="5193143at2"/>
<gene>
    <name evidence="1" type="ORF">FB476_0952</name>
</gene>